<accession>A0ABT6R791</accession>
<organism evidence="3 4">
    <name type="scientific">Pinibacter soli</name>
    <dbReference type="NCBI Taxonomy" id="3044211"/>
    <lineage>
        <taxon>Bacteria</taxon>
        <taxon>Pseudomonadati</taxon>
        <taxon>Bacteroidota</taxon>
        <taxon>Chitinophagia</taxon>
        <taxon>Chitinophagales</taxon>
        <taxon>Chitinophagaceae</taxon>
        <taxon>Pinibacter</taxon>
    </lineage>
</organism>
<dbReference type="GO" id="GO:0016757">
    <property type="term" value="F:glycosyltransferase activity"/>
    <property type="evidence" value="ECO:0007669"/>
    <property type="project" value="UniProtKB-KW"/>
</dbReference>
<dbReference type="Gene3D" id="3.40.50.2000">
    <property type="entry name" value="Glycogen Phosphorylase B"/>
    <property type="match status" value="2"/>
</dbReference>
<name>A0ABT6R791_9BACT</name>
<gene>
    <name evidence="3" type="ORF">QJ048_01575</name>
</gene>
<dbReference type="PANTHER" id="PTHR46401">
    <property type="entry name" value="GLYCOSYLTRANSFERASE WBBK-RELATED"/>
    <property type="match status" value="1"/>
</dbReference>
<proteinExistence type="predicted"/>
<feature type="domain" description="Glycosyl transferase family 1" evidence="2">
    <location>
        <begin position="203"/>
        <end position="341"/>
    </location>
</feature>
<protein>
    <submittedName>
        <fullName evidence="3">Glycosyltransferase</fullName>
        <ecNumber evidence="3">2.4.-.-</ecNumber>
    </submittedName>
</protein>
<dbReference type="InterPro" id="IPR001296">
    <property type="entry name" value="Glyco_trans_1"/>
</dbReference>
<dbReference type="Pfam" id="PF00534">
    <property type="entry name" value="Glycos_transf_1"/>
    <property type="match status" value="1"/>
</dbReference>
<keyword evidence="1 3" id="KW-0808">Transferase</keyword>
<keyword evidence="4" id="KW-1185">Reference proteome</keyword>
<dbReference type="EC" id="2.4.-.-" evidence="3"/>
<dbReference type="RefSeq" id="WP_282332572.1">
    <property type="nucleotide sequence ID" value="NZ_JASBRG010000001.1"/>
</dbReference>
<reference evidence="3 4" key="1">
    <citation type="submission" date="2023-05" db="EMBL/GenBank/DDBJ databases">
        <title>Genome sequence of Pinibacter sp. MAH-24.</title>
        <authorList>
            <person name="Huq M.A."/>
        </authorList>
    </citation>
    <scope>NUCLEOTIDE SEQUENCE [LARGE SCALE GENOMIC DNA]</scope>
    <source>
        <strain evidence="3 4">MAH-24</strain>
    </source>
</reference>
<comment type="caution">
    <text evidence="3">The sequence shown here is derived from an EMBL/GenBank/DDBJ whole genome shotgun (WGS) entry which is preliminary data.</text>
</comment>
<sequence>MELFLDASAIDIQEKEYILQVYKSFIYKDSEDVTLIVNNASDIHNAFSCLGKIAQAPKPSLIDKLKADAGFGDFVSKTLKKASNGRWITNHPLHILPNTAKQVLLVANLEFLQNPAGFDKKIFNKKNLTAAVQKAGLIVTPSEHYKAILVNDFKLPETKIQVEKPQPSSFAKPLSWDEKQKIKDRYTAGKDYFVSIISNEQHEFINLLKAFTIFKKWQQSSMQLIVMYDDNAHKDFSKLETYKHKSDVHLLQLVGEEKLNVLASAYACMHTVTHESVPFTVINAIFCETPIITSELPAIRELAGDAALYTLPTNVDDISRNMITIYKDESLRKKQVEKMREMAK</sequence>
<dbReference type="EMBL" id="JASBRG010000001">
    <property type="protein sequence ID" value="MDI3318438.1"/>
    <property type="molecule type" value="Genomic_DNA"/>
</dbReference>
<evidence type="ECO:0000313" key="4">
    <source>
        <dbReference type="Proteomes" id="UP001226434"/>
    </source>
</evidence>
<dbReference type="GO" id="GO:0003677">
    <property type="term" value="F:DNA binding"/>
    <property type="evidence" value="ECO:0007669"/>
    <property type="project" value="UniProtKB-KW"/>
</dbReference>
<dbReference type="SUPFAM" id="SSF53756">
    <property type="entry name" value="UDP-Glycosyltransferase/glycogen phosphorylase"/>
    <property type="match status" value="1"/>
</dbReference>
<evidence type="ECO:0000259" key="2">
    <source>
        <dbReference type="Pfam" id="PF00534"/>
    </source>
</evidence>
<evidence type="ECO:0000313" key="3">
    <source>
        <dbReference type="EMBL" id="MDI3318438.1"/>
    </source>
</evidence>
<evidence type="ECO:0000256" key="1">
    <source>
        <dbReference type="ARBA" id="ARBA00022679"/>
    </source>
</evidence>
<dbReference type="Proteomes" id="UP001226434">
    <property type="component" value="Unassembled WGS sequence"/>
</dbReference>
<keyword evidence="3" id="KW-0328">Glycosyltransferase</keyword>
<dbReference type="PANTHER" id="PTHR46401:SF2">
    <property type="entry name" value="GLYCOSYLTRANSFERASE WBBK-RELATED"/>
    <property type="match status" value="1"/>
</dbReference>
<keyword evidence="3" id="KW-0238">DNA-binding</keyword>